<feature type="transmembrane region" description="Helical" evidence="7">
    <location>
        <begin position="433"/>
        <end position="466"/>
    </location>
</feature>
<evidence type="ECO:0000256" key="6">
    <source>
        <dbReference type="ARBA" id="ARBA00023136"/>
    </source>
</evidence>
<feature type="transmembrane region" description="Helical" evidence="7">
    <location>
        <begin position="156"/>
        <end position="189"/>
    </location>
</feature>
<sequence length="468" mass="49212">MTSTVAETASPEPTGPVPSFAEGLRVWARIGLLSFGGPAGQIALMHRILVDERRWIGEQRFLHALGYCTLLPGPEAQQLATYVGWLLHRTAGGLAAGILFVLPGALVMLGLSILYVLHRDAPLVDAVFFGVKAAVLAVVVEALLRIGRRALKNRAMAGVAVAAFVGIYVLNIPFPAIVLAAGLLGWFGSKQAPHLFAAAGHGAKGVVAGGGSFSVVDAMFERGELRHAQPSRAATLRVLATWLPLWLLPVAALWLLTGGDSVWTQIGAFFSGMAVVTFGGAYAVLAYVAQAAVEGFGWLAPGEMVDGLGLAETTPGPLIMVLQFVGFLAAYRQAHGLDPMLAGCLGALLTTWVTFAPCFLWIFLGGPYVESLRSSKALSAALSTITAAIVGVIFNLTLWFALHVLFHEVRPFTVAGIGPDLPVLDSLDWRATLLSIAALLAMLRFGIGMLPTLALSAVAAVLLVTLSH</sequence>
<evidence type="ECO:0000256" key="2">
    <source>
        <dbReference type="ARBA" id="ARBA00005262"/>
    </source>
</evidence>
<keyword evidence="4 7" id="KW-0812">Transmembrane</keyword>
<feature type="transmembrane region" description="Helical" evidence="7">
    <location>
        <begin position="94"/>
        <end position="117"/>
    </location>
</feature>
<dbReference type="GO" id="GO:0005886">
    <property type="term" value="C:plasma membrane"/>
    <property type="evidence" value="ECO:0007669"/>
    <property type="project" value="UniProtKB-SubCell"/>
</dbReference>
<evidence type="ECO:0000313" key="9">
    <source>
        <dbReference type="Proteomes" id="UP000284605"/>
    </source>
</evidence>
<dbReference type="RefSeq" id="WP_119778176.1">
    <property type="nucleotide sequence ID" value="NZ_QYUK01000011.1"/>
</dbReference>
<dbReference type="InterPro" id="IPR003370">
    <property type="entry name" value="Chromate_transpt"/>
</dbReference>
<comment type="caution">
    <text evidence="8">The sequence shown here is derived from an EMBL/GenBank/DDBJ whole genome shotgun (WGS) entry which is preliminary data.</text>
</comment>
<accession>A0A418WBW7</accession>
<dbReference type="PANTHER" id="PTHR33567:SF3">
    <property type="entry name" value="CHROMATE ION TRANSPORTER (EUROFUNG)"/>
    <property type="match status" value="1"/>
</dbReference>
<comment type="subcellular location">
    <subcellularLocation>
        <location evidence="1">Cell membrane</location>
        <topology evidence="1">Multi-pass membrane protein</topology>
    </subcellularLocation>
</comment>
<feature type="transmembrane region" description="Helical" evidence="7">
    <location>
        <begin position="377"/>
        <end position="402"/>
    </location>
</feature>
<feature type="transmembrane region" description="Helical" evidence="7">
    <location>
        <begin position="123"/>
        <end position="144"/>
    </location>
</feature>
<dbReference type="PANTHER" id="PTHR33567">
    <property type="entry name" value="CHROMATE ION TRANSPORTER (EUROFUNG)"/>
    <property type="match status" value="1"/>
</dbReference>
<evidence type="ECO:0000256" key="1">
    <source>
        <dbReference type="ARBA" id="ARBA00004651"/>
    </source>
</evidence>
<evidence type="ECO:0000256" key="3">
    <source>
        <dbReference type="ARBA" id="ARBA00022475"/>
    </source>
</evidence>
<feature type="transmembrane region" description="Helical" evidence="7">
    <location>
        <begin position="314"/>
        <end position="334"/>
    </location>
</feature>
<name>A0A418WBW7_9PROT</name>
<dbReference type="OrthoDB" id="8969999at2"/>
<evidence type="ECO:0000256" key="7">
    <source>
        <dbReference type="SAM" id="Phobius"/>
    </source>
</evidence>
<feature type="transmembrane region" description="Helical" evidence="7">
    <location>
        <begin position="236"/>
        <end position="256"/>
    </location>
</feature>
<feature type="transmembrane region" description="Helical" evidence="7">
    <location>
        <begin position="340"/>
        <end position="365"/>
    </location>
</feature>
<organism evidence="8 9">
    <name type="scientific">Oleomonas cavernae</name>
    <dbReference type="NCBI Taxonomy" id="2320859"/>
    <lineage>
        <taxon>Bacteria</taxon>
        <taxon>Pseudomonadati</taxon>
        <taxon>Pseudomonadota</taxon>
        <taxon>Alphaproteobacteria</taxon>
        <taxon>Acetobacterales</taxon>
        <taxon>Acetobacteraceae</taxon>
        <taxon>Oleomonas</taxon>
    </lineage>
</organism>
<dbReference type="PIRSF" id="PIRSF004810">
    <property type="entry name" value="ChrA"/>
    <property type="match status" value="1"/>
</dbReference>
<dbReference type="GO" id="GO:0015109">
    <property type="term" value="F:chromate transmembrane transporter activity"/>
    <property type="evidence" value="ECO:0007669"/>
    <property type="project" value="InterPro"/>
</dbReference>
<dbReference type="InterPro" id="IPR014047">
    <property type="entry name" value="Chr_Tranpt_l_chain"/>
</dbReference>
<protein>
    <submittedName>
        <fullName evidence="8">Chromate efflux transporter</fullName>
    </submittedName>
</protein>
<keyword evidence="6 7" id="KW-0472">Membrane</keyword>
<evidence type="ECO:0000256" key="5">
    <source>
        <dbReference type="ARBA" id="ARBA00022989"/>
    </source>
</evidence>
<keyword evidence="5 7" id="KW-1133">Transmembrane helix</keyword>
<dbReference type="EMBL" id="QYUK01000011">
    <property type="protein sequence ID" value="RJF87537.1"/>
    <property type="molecule type" value="Genomic_DNA"/>
</dbReference>
<proteinExistence type="inferred from homology"/>
<feature type="transmembrane region" description="Helical" evidence="7">
    <location>
        <begin position="268"/>
        <end position="293"/>
    </location>
</feature>
<dbReference type="Pfam" id="PF02417">
    <property type="entry name" value="Chromate_transp"/>
    <property type="match status" value="2"/>
</dbReference>
<reference evidence="8 9" key="1">
    <citation type="submission" date="2018-09" db="EMBL/GenBank/DDBJ databases">
        <authorList>
            <person name="Zhu H."/>
        </authorList>
    </citation>
    <scope>NUCLEOTIDE SEQUENCE [LARGE SCALE GENOMIC DNA]</scope>
    <source>
        <strain evidence="8 9">K1W22B-8</strain>
    </source>
</reference>
<dbReference type="NCBIfam" id="TIGR00937">
    <property type="entry name" value="2A51"/>
    <property type="match status" value="1"/>
</dbReference>
<gene>
    <name evidence="8" type="primary">chrA</name>
    <name evidence="8" type="ORF">D3874_11330</name>
</gene>
<evidence type="ECO:0000256" key="4">
    <source>
        <dbReference type="ARBA" id="ARBA00022692"/>
    </source>
</evidence>
<feature type="transmembrane region" description="Helical" evidence="7">
    <location>
        <begin position="195"/>
        <end position="216"/>
    </location>
</feature>
<keyword evidence="3" id="KW-1003">Cell membrane</keyword>
<evidence type="ECO:0000313" key="8">
    <source>
        <dbReference type="EMBL" id="RJF87537.1"/>
    </source>
</evidence>
<dbReference type="AlphaFoldDB" id="A0A418WBW7"/>
<dbReference type="Proteomes" id="UP000284605">
    <property type="component" value="Unassembled WGS sequence"/>
</dbReference>
<keyword evidence="9" id="KW-1185">Reference proteome</keyword>
<comment type="similarity">
    <text evidence="2">Belongs to the chromate ion transporter (CHR) (TC 2.A.51) family.</text>
</comment>